<keyword evidence="10 12" id="KW-1133">Transmembrane helix</keyword>
<keyword evidence="6 12" id="KW-1003">Cell membrane</keyword>
<evidence type="ECO:0000256" key="4">
    <source>
        <dbReference type="ARBA" id="ARBA00016461"/>
    </source>
</evidence>
<feature type="compositionally biased region" description="Basic and acidic residues" evidence="13">
    <location>
        <begin position="58"/>
        <end position="67"/>
    </location>
</feature>
<evidence type="ECO:0000256" key="13">
    <source>
        <dbReference type="SAM" id="MobiDB-lite"/>
    </source>
</evidence>
<feature type="transmembrane region" description="Helical" evidence="12">
    <location>
        <begin position="12"/>
        <end position="31"/>
    </location>
</feature>
<keyword evidence="15" id="KW-1185">Reference proteome</keyword>
<dbReference type="Pfam" id="PF04995">
    <property type="entry name" value="CcmD"/>
    <property type="match status" value="1"/>
</dbReference>
<evidence type="ECO:0000313" key="15">
    <source>
        <dbReference type="Proteomes" id="UP000198426"/>
    </source>
</evidence>
<comment type="subcellular location">
    <subcellularLocation>
        <location evidence="2 12">Cell inner membrane</location>
        <topology evidence="2 12">Single-pass membrane protein</topology>
    </subcellularLocation>
</comment>
<evidence type="ECO:0000256" key="9">
    <source>
        <dbReference type="ARBA" id="ARBA00022748"/>
    </source>
</evidence>
<evidence type="ECO:0000256" key="6">
    <source>
        <dbReference type="ARBA" id="ARBA00022475"/>
    </source>
</evidence>
<gene>
    <name evidence="14" type="ORF">SAMN05421757_103481</name>
</gene>
<keyword evidence="5 12" id="KW-0813">Transport</keyword>
<keyword evidence="8 12" id="KW-0812">Transmembrane</keyword>
<evidence type="ECO:0000256" key="3">
    <source>
        <dbReference type="ARBA" id="ARBA00008741"/>
    </source>
</evidence>
<comment type="function">
    <text evidence="1 12">Required for the export of heme to the periplasm for the biogenesis of c-type cytochromes.</text>
</comment>
<dbReference type="GO" id="GO:0017004">
    <property type="term" value="P:cytochrome complex assembly"/>
    <property type="evidence" value="ECO:0007669"/>
    <property type="project" value="UniProtKB-KW"/>
</dbReference>
<evidence type="ECO:0000256" key="12">
    <source>
        <dbReference type="RuleBase" id="RU363101"/>
    </source>
</evidence>
<keyword evidence="7 12" id="KW-0997">Cell inner membrane</keyword>
<organism evidence="14 15">
    <name type="scientific">Tropicimonas sediminicola</name>
    <dbReference type="NCBI Taxonomy" id="1031541"/>
    <lineage>
        <taxon>Bacteria</taxon>
        <taxon>Pseudomonadati</taxon>
        <taxon>Pseudomonadota</taxon>
        <taxon>Alphaproteobacteria</taxon>
        <taxon>Rhodobacterales</taxon>
        <taxon>Roseobacteraceae</taxon>
        <taxon>Tropicimonas</taxon>
    </lineage>
</organism>
<sequence length="67" mass="7291">MMPDLGKYAVEVLSAYAVTLGLVVVLVVVSIRQSVRTRTRLRDIEEAQAARRAPPADTARKETASHG</sequence>
<proteinExistence type="inferred from homology"/>
<reference evidence="14 15" key="1">
    <citation type="submission" date="2017-06" db="EMBL/GenBank/DDBJ databases">
        <authorList>
            <person name="Kim H.J."/>
            <person name="Triplett B.A."/>
        </authorList>
    </citation>
    <scope>NUCLEOTIDE SEQUENCE [LARGE SCALE GENOMIC DNA]</scope>
    <source>
        <strain evidence="14 15">DSM 29339</strain>
    </source>
</reference>
<evidence type="ECO:0000256" key="7">
    <source>
        <dbReference type="ARBA" id="ARBA00022519"/>
    </source>
</evidence>
<comment type="similarity">
    <text evidence="3 12">Belongs to the CcmD/CycX/HelD family.</text>
</comment>
<protein>
    <recommendedName>
        <fullName evidence="4 12">Heme exporter protein D</fullName>
    </recommendedName>
</protein>
<feature type="region of interest" description="Disordered" evidence="13">
    <location>
        <begin position="43"/>
        <end position="67"/>
    </location>
</feature>
<accession>A0A239HLU7</accession>
<dbReference type="GO" id="GO:0005886">
    <property type="term" value="C:plasma membrane"/>
    <property type="evidence" value="ECO:0007669"/>
    <property type="project" value="UniProtKB-SubCell"/>
</dbReference>
<dbReference type="GO" id="GO:0015886">
    <property type="term" value="P:heme transport"/>
    <property type="evidence" value="ECO:0007669"/>
    <property type="project" value="InterPro"/>
</dbReference>
<evidence type="ECO:0000256" key="11">
    <source>
        <dbReference type="ARBA" id="ARBA00023136"/>
    </source>
</evidence>
<dbReference type="AlphaFoldDB" id="A0A239HLU7"/>
<evidence type="ECO:0000313" key="14">
    <source>
        <dbReference type="EMBL" id="SNS82125.1"/>
    </source>
</evidence>
<keyword evidence="11 12" id="KW-0472">Membrane</keyword>
<dbReference type="EMBL" id="FZOY01000003">
    <property type="protein sequence ID" value="SNS82125.1"/>
    <property type="molecule type" value="Genomic_DNA"/>
</dbReference>
<dbReference type="Proteomes" id="UP000198426">
    <property type="component" value="Unassembled WGS sequence"/>
</dbReference>
<evidence type="ECO:0000256" key="10">
    <source>
        <dbReference type="ARBA" id="ARBA00022989"/>
    </source>
</evidence>
<name>A0A239HLU7_9RHOB</name>
<keyword evidence="9 12" id="KW-0201">Cytochrome c-type biogenesis</keyword>
<evidence type="ECO:0000256" key="8">
    <source>
        <dbReference type="ARBA" id="ARBA00022692"/>
    </source>
</evidence>
<dbReference type="InterPro" id="IPR007078">
    <property type="entry name" value="Haem_export_protD_CcmD"/>
</dbReference>
<dbReference type="NCBIfam" id="TIGR03141">
    <property type="entry name" value="cytochro_ccmD"/>
    <property type="match status" value="1"/>
</dbReference>
<dbReference type="RefSeq" id="WP_089233053.1">
    <property type="nucleotide sequence ID" value="NZ_FZOY01000003.1"/>
</dbReference>
<evidence type="ECO:0000256" key="1">
    <source>
        <dbReference type="ARBA" id="ARBA00002442"/>
    </source>
</evidence>
<evidence type="ECO:0000256" key="2">
    <source>
        <dbReference type="ARBA" id="ARBA00004377"/>
    </source>
</evidence>
<evidence type="ECO:0000256" key="5">
    <source>
        <dbReference type="ARBA" id="ARBA00022448"/>
    </source>
</evidence>